<evidence type="ECO:0000256" key="1">
    <source>
        <dbReference type="SAM" id="SignalP"/>
    </source>
</evidence>
<keyword evidence="1" id="KW-0732">Signal</keyword>
<sequence length="175" mass="20146">MIKITQLKSSVLVLLLLTVFSCHATRSEKMDSTIFWQFVNNIKTQLPKGLSYVTHIFNNPFVVQAENDVFTSYENKEFLLDGKVNIENIEARVFRKNNKVPYLLTFQVHGACITLAELKQHYTDLTITDIPRGRSLDEETTYSTPRYDNRVKLAFGFAEKNPNCLRSVVFSIDES</sequence>
<reference evidence="2" key="2">
    <citation type="submission" date="2019-08" db="EMBL/GenBank/DDBJ databases">
        <title>Investigation of anaerobic lignin degradation for improved lignocellulosic biofuels.</title>
        <authorList>
            <person name="Deangelis K.PhD."/>
        </authorList>
    </citation>
    <scope>NUCLEOTIDE SEQUENCE [LARGE SCALE GENOMIC DNA]</scope>
    <source>
        <strain evidence="2">128R</strain>
    </source>
</reference>
<evidence type="ECO:0008006" key="3">
    <source>
        <dbReference type="Google" id="ProtNLM"/>
    </source>
</evidence>
<protein>
    <recommendedName>
        <fullName evidence="3">Lipoprotein</fullName>
    </recommendedName>
</protein>
<dbReference type="OrthoDB" id="6522802at2"/>
<evidence type="ECO:0000313" key="2">
    <source>
        <dbReference type="EMBL" id="TVZ72405.1"/>
    </source>
</evidence>
<comment type="caution">
    <text evidence="2">The sequence shown here is derived from an EMBL/GenBank/DDBJ whole genome shotgun (WGS) entry which is preliminary data.</text>
</comment>
<dbReference type="PROSITE" id="PS51257">
    <property type="entry name" value="PROKAR_LIPOPROTEIN"/>
    <property type="match status" value="1"/>
</dbReference>
<dbReference type="AlphaFoldDB" id="A0A542BNF4"/>
<reference evidence="2" key="1">
    <citation type="submission" date="2019-06" db="EMBL/GenBank/DDBJ databases">
        <authorList>
            <person name="Deangelis K."/>
            <person name="Huntemann M."/>
            <person name="Clum A."/>
            <person name="Pillay M."/>
            <person name="Palaniappan K."/>
            <person name="Varghese N."/>
            <person name="Mikhailova N."/>
            <person name="Stamatis D."/>
            <person name="Reddy T."/>
            <person name="Daum C."/>
            <person name="Shapiro N."/>
            <person name="Ivanova N."/>
            <person name="Kyrpides N."/>
            <person name="Woyke T."/>
        </authorList>
    </citation>
    <scope>NUCLEOTIDE SEQUENCE [LARGE SCALE GENOMIC DNA]</scope>
    <source>
        <strain evidence="2">128R</strain>
    </source>
</reference>
<organism evidence="2">
    <name type="scientific">Serratia fonticola</name>
    <dbReference type="NCBI Taxonomy" id="47917"/>
    <lineage>
        <taxon>Bacteria</taxon>
        <taxon>Pseudomonadati</taxon>
        <taxon>Pseudomonadota</taxon>
        <taxon>Gammaproteobacteria</taxon>
        <taxon>Enterobacterales</taxon>
        <taxon>Yersiniaceae</taxon>
        <taxon>Serratia</taxon>
    </lineage>
</organism>
<name>A0A542BNF4_SERFO</name>
<dbReference type="EMBL" id="VISQ01000001">
    <property type="protein sequence ID" value="TVZ72405.1"/>
    <property type="molecule type" value="Genomic_DNA"/>
</dbReference>
<gene>
    <name evidence="2" type="ORF">FHU10_5083</name>
</gene>
<feature type="signal peptide" evidence="1">
    <location>
        <begin position="1"/>
        <end position="24"/>
    </location>
</feature>
<feature type="chain" id="PRO_5022099252" description="Lipoprotein" evidence="1">
    <location>
        <begin position="25"/>
        <end position="175"/>
    </location>
</feature>
<proteinExistence type="predicted"/>
<accession>A0A542BNF4</accession>